<evidence type="ECO:0000256" key="1">
    <source>
        <dbReference type="ARBA" id="ARBA00004555"/>
    </source>
</evidence>
<dbReference type="PANTHER" id="PTHR31682:SF36">
    <property type="entry name" value="UDP-ARABINOPYRANOSE MUTASE 1-RELATED"/>
    <property type="match status" value="1"/>
</dbReference>
<organism evidence="5 6">
    <name type="scientific">Zostera marina</name>
    <name type="common">Eelgrass</name>
    <dbReference type="NCBI Taxonomy" id="29655"/>
    <lineage>
        <taxon>Eukaryota</taxon>
        <taxon>Viridiplantae</taxon>
        <taxon>Streptophyta</taxon>
        <taxon>Embryophyta</taxon>
        <taxon>Tracheophyta</taxon>
        <taxon>Spermatophyta</taxon>
        <taxon>Magnoliopsida</taxon>
        <taxon>Liliopsida</taxon>
        <taxon>Zosteraceae</taxon>
        <taxon>Zostera</taxon>
    </lineage>
</organism>
<dbReference type="GO" id="GO:0005829">
    <property type="term" value="C:cytosol"/>
    <property type="evidence" value="ECO:0000318"/>
    <property type="project" value="GO_Central"/>
</dbReference>
<dbReference type="GO" id="GO:0005794">
    <property type="term" value="C:Golgi apparatus"/>
    <property type="evidence" value="ECO:0000318"/>
    <property type="project" value="GO_Central"/>
</dbReference>
<dbReference type="GO" id="GO:0052691">
    <property type="term" value="F:UDP-arabinopyranose mutase activity"/>
    <property type="evidence" value="ECO:0000318"/>
    <property type="project" value="GO_Central"/>
</dbReference>
<dbReference type="Proteomes" id="UP000036987">
    <property type="component" value="Unassembled WGS sequence"/>
</dbReference>
<dbReference type="GO" id="GO:0033356">
    <property type="term" value="P:UDP-L-arabinose metabolic process"/>
    <property type="evidence" value="ECO:0000318"/>
    <property type="project" value="GO_Central"/>
</dbReference>
<evidence type="ECO:0000256" key="4">
    <source>
        <dbReference type="ARBA" id="ARBA00023316"/>
    </source>
</evidence>
<dbReference type="GO" id="GO:0071555">
    <property type="term" value="P:cell wall organization"/>
    <property type="evidence" value="ECO:0007669"/>
    <property type="project" value="UniProtKB-KW"/>
</dbReference>
<dbReference type="OrthoDB" id="1020896at2759"/>
<dbReference type="AlphaFoldDB" id="A0A0K9NN12"/>
<proteinExistence type="inferred from homology"/>
<keyword evidence="4" id="KW-0961">Cell wall biogenesis/degradation</keyword>
<protein>
    <submittedName>
        <fullName evidence="5">Putative Alpha-1,4-glucan-protein synthase [UDP-forming]</fullName>
    </submittedName>
</protein>
<keyword evidence="6" id="KW-1185">Reference proteome</keyword>
<dbReference type="EMBL" id="LFYR01001978">
    <property type="protein sequence ID" value="KMZ58126.1"/>
    <property type="molecule type" value="Genomic_DNA"/>
</dbReference>
<gene>
    <name evidence="5" type="ORF">ZOSMA_7G01570</name>
</gene>
<dbReference type="OMA" id="GWCTKVV"/>
<comment type="caution">
    <text evidence="5">The sequence shown here is derived from an EMBL/GenBank/DDBJ whole genome shotgun (WGS) entry which is preliminary data.</text>
</comment>
<dbReference type="STRING" id="29655.A0A0K9NN12"/>
<dbReference type="GO" id="GO:0071669">
    <property type="term" value="P:plant-type cell wall organization or biogenesis"/>
    <property type="evidence" value="ECO:0000318"/>
    <property type="project" value="GO_Central"/>
</dbReference>
<evidence type="ECO:0000256" key="2">
    <source>
        <dbReference type="ARBA" id="ARBA00008986"/>
    </source>
</evidence>
<dbReference type="Pfam" id="PF03214">
    <property type="entry name" value="RGP"/>
    <property type="match status" value="1"/>
</dbReference>
<dbReference type="InterPro" id="IPR037595">
    <property type="entry name" value="RGP_fam"/>
</dbReference>
<accession>A0A0K9NN12</accession>
<evidence type="ECO:0000313" key="6">
    <source>
        <dbReference type="Proteomes" id="UP000036987"/>
    </source>
</evidence>
<reference evidence="6" key="1">
    <citation type="journal article" date="2016" name="Nature">
        <title>The genome of the seagrass Zostera marina reveals angiosperm adaptation to the sea.</title>
        <authorList>
            <person name="Olsen J.L."/>
            <person name="Rouze P."/>
            <person name="Verhelst B."/>
            <person name="Lin Y.-C."/>
            <person name="Bayer T."/>
            <person name="Collen J."/>
            <person name="Dattolo E."/>
            <person name="De Paoli E."/>
            <person name="Dittami S."/>
            <person name="Maumus F."/>
            <person name="Michel G."/>
            <person name="Kersting A."/>
            <person name="Lauritano C."/>
            <person name="Lohaus R."/>
            <person name="Toepel M."/>
            <person name="Tonon T."/>
            <person name="Vanneste K."/>
            <person name="Amirebrahimi M."/>
            <person name="Brakel J."/>
            <person name="Bostroem C."/>
            <person name="Chovatia M."/>
            <person name="Grimwood J."/>
            <person name="Jenkins J.W."/>
            <person name="Jueterbock A."/>
            <person name="Mraz A."/>
            <person name="Stam W.T."/>
            <person name="Tice H."/>
            <person name="Bornberg-Bauer E."/>
            <person name="Green P.J."/>
            <person name="Pearson G.A."/>
            <person name="Procaccini G."/>
            <person name="Duarte C.M."/>
            <person name="Schmutz J."/>
            <person name="Reusch T.B.H."/>
            <person name="Van de Peer Y."/>
        </authorList>
    </citation>
    <scope>NUCLEOTIDE SEQUENCE [LARGE SCALE GENOMIC DNA]</scope>
    <source>
        <strain evidence="6">cv. Finnish</strain>
    </source>
</reference>
<sequence>MANPGNVDIVIPTIRSLDFLEDWREFFQPYHLIIVQDGDPKNIIKVPEGFDYDLYNRDDVDKLLGSKSACISFKDGACRCFGFLVSKRKYIYTVDDDCFVATKPTGERINVVTQHIQNLQTPSTPYFFNTLYDPYTEGSDFVRGYPFSLRSGVPTAISHGLWLNIPDYDAPTQLVKPLERNTRYVDAVMTIPKGSLFPMCGMNLAFDRELIGPAMYFGLFGEGHPIGRYDDMWAGWCTKVVCDHLGFGVKTGLPYLYHEKASDPFSNLKKEYKGLFWQEELIPFFQSLVLPKNLTTARDCYLEIARLTKEKLAHIDPWFQALTDAMFIWISAWDHFNPPSSNP</sequence>
<keyword evidence="3" id="KW-0333">Golgi apparatus</keyword>
<comment type="similarity">
    <text evidence="2">Belongs to the RGP family.</text>
</comment>
<evidence type="ECO:0000313" key="5">
    <source>
        <dbReference type="EMBL" id="KMZ58126.1"/>
    </source>
</evidence>
<dbReference type="PANTHER" id="PTHR31682">
    <property type="entry name" value="UDP-ARABINOSE MUTASE"/>
    <property type="match status" value="1"/>
</dbReference>
<name>A0A0K9NN12_ZOSMR</name>
<comment type="subcellular location">
    <subcellularLocation>
        <location evidence="1">Golgi apparatus</location>
    </subcellularLocation>
</comment>
<evidence type="ECO:0000256" key="3">
    <source>
        <dbReference type="ARBA" id="ARBA00023034"/>
    </source>
</evidence>